<keyword evidence="2" id="KW-1185">Reference proteome</keyword>
<evidence type="ECO:0000313" key="1">
    <source>
        <dbReference type="EMBL" id="NIJ02857.1"/>
    </source>
</evidence>
<organism evidence="1 2">
    <name type="scientific">Paenarthrobacter ilicis</name>
    <dbReference type="NCBI Taxonomy" id="43665"/>
    <lineage>
        <taxon>Bacteria</taxon>
        <taxon>Bacillati</taxon>
        <taxon>Actinomycetota</taxon>
        <taxon>Actinomycetes</taxon>
        <taxon>Micrococcales</taxon>
        <taxon>Micrococcaceae</taxon>
        <taxon>Paenarthrobacter</taxon>
    </lineage>
</organism>
<sequence length="124" mass="12402">MTEPLEAADTNAATRPPAVASIPAPGLAEELLAVVNAVAGVSAVYPSQPLWQSIAGAAMSAVTGDAVPLIGVTESKGALSVKARIGVSAPHPAPAVAREVAAAVRRHLLPRRAAVDVSVVQMGQ</sequence>
<evidence type="ECO:0000313" key="2">
    <source>
        <dbReference type="Proteomes" id="UP000802392"/>
    </source>
</evidence>
<dbReference type="EMBL" id="JAAOZD010000007">
    <property type="protein sequence ID" value="NIJ02857.1"/>
    <property type="molecule type" value="Genomic_DNA"/>
</dbReference>
<protein>
    <recommendedName>
        <fullName evidence="3">Asp23/Gls24 family envelope stress response protein</fullName>
    </recommendedName>
</protein>
<reference evidence="1 2" key="1">
    <citation type="submission" date="2020-03" db="EMBL/GenBank/DDBJ databases">
        <title>Genomic Encyclopedia of Type Strains, Phase III (KMG-III): the genomes of soil and plant-associated and newly described type strains.</title>
        <authorList>
            <person name="Whitman W."/>
        </authorList>
    </citation>
    <scope>NUCLEOTIDE SEQUENCE [LARGE SCALE GENOMIC DNA]</scope>
    <source>
        <strain evidence="1 2">CECT 4207</strain>
    </source>
</reference>
<proteinExistence type="predicted"/>
<accession>A0ABX0TJW4</accession>
<dbReference type="RefSeq" id="WP_167268524.1">
    <property type="nucleotide sequence ID" value="NZ_BAAAVO010000005.1"/>
</dbReference>
<gene>
    <name evidence="1" type="ORF">FHR86_003205</name>
</gene>
<dbReference type="Proteomes" id="UP000802392">
    <property type="component" value="Unassembled WGS sequence"/>
</dbReference>
<evidence type="ECO:0008006" key="3">
    <source>
        <dbReference type="Google" id="ProtNLM"/>
    </source>
</evidence>
<comment type="caution">
    <text evidence="1">The sequence shown here is derived from an EMBL/GenBank/DDBJ whole genome shotgun (WGS) entry which is preliminary data.</text>
</comment>
<name>A0ABX0TJW4_9MICC</name>